<dbReference type="AlphaFoldDB" id="A0A0G0WS31"/>
<dbReference type="Gene3D" id="3.40.50.620">
    <property type="entry name" value="HUPs"/>
    <property type="match status" value="1"/>
</dbReference>
<dbReference type="InterPro" id="IPR014758">
    <property type="entry name" value="Met-tRNA_synth"/>
</dbReference>
<sequence>MQSKFYLTTAIPYVNASPHIGHALEFVQADCLARFYRMIGYDVYFSSGADENSLKNVQAAEKEGVGVQKLVDRYAKEFRNLKGAYNLTFDVFNRTSAKEHFIGAQTLWSLCKKEDIYKKTYRGLYCVGCEQFYLESEFDHGLCPEHLTKPEEVSEENYFFRLSSYQKILFDLIDKDRLKIVPGTRRNEILSFIEQGLEDFSISRTRARARGWGVPVPGDQTQVMYVWFDALVTYLTALGYPDSDLFDKFWTNNPNRVHVIGKGINRFHTVYWPAMLLSAGVQLPHEIFVHGYITVNGQKISKSLGNTVNPFELVKKFGVDAVRYYLLREIPSWGDGDFSEKRFHDLYNGELANGLGNLVARVGRLASDTNLSLPPKKHFVFNKIVADNLRNYRFDLAILAIWDEISKLDKQINEERPWELDGNALKNSISPIAQQIREIAFNLSPFLSETAEKILSQFTGRIKMEKPLFPRI</sequence>
<dbReference type="PRINTS" id="PR01041">
    <property type="entry name" value="TRNASYNTHMET"/>
</dbReference>
<comment type="function">
    <text evidence="1">Is required not only for elongation of protein synthesis but also for the initiation of all mRNA translation through initiator tRNA(fMet) aminoacylation.</text>
</comment>
<gene>
    <name evidence="13" type="ORF">UU23_C0002G0004</name>
</gene>
<evidence type="ECO:0000256" key="5">
    <source>
        <dbReference type="ARBA" id="ARBA00022598"/>
    </source>
</evidence>
<keyword evidence="7 11" id="KW-0067">ATP-binding</keyword>
<dbReference type="InterPro" id="IPR001412">
    <property type="entry name" value="aa-tRNA-synth_I_CS"/>
</dbReference>
<keyword evidence="8 11" id="KW-0648">Protein biosynthesis</keyword>
<dbReference type="STRING" id="1618408.UU23_C0002G0004"/>
<dbReference type="Proteomes" id="UP000034292">
    <property type="component" value="Unassembled WGS sequence"/>
</dbReference>
<protein>
    <recommendedName>
        <fullName evidence="3">Methionine--tRNA ligase</fullName>
        <ecNumber evidence="2">6.1.1.10</ecNumber>
    </recommendedName>
    <alternativeName>
        <fullName evidence="10">Methionyl-tRNA synthetase</fullName>
    </alternativeName>
</protein>
<dbReference type="GO" id="GO:0005524">
    <property type="term" value="F:ATP binding"/>
    <property type="evidence" value="ECO:0007669"/>
    <property type="project" value="UniProtKB-KW"/>
</dbReference>
<dbReference type="PATRIC" id="fig|1618408.3.peg.154"/>
<dbReference type="GO" id="GO:0006431">
    <property type="term" value="P:methionyl-tRNA aminoacylation"/>
    <property type="evidence" value="ECO:0007669"/>
    <property type="project" value="InterPro"/>
</dbReference>
<dbReference type="Pfam" id="PF09334">
    <property type="entry name" value="tRNA-synt_1g"/>
    <property type="match status" value="2"/>
</dbReference>
<name>A0A0G0WS31_9BACT</name>
<dbReference type="InterPro" id="IPR015413">
    <property type="entry name" value="Methionyl/Leucyl_tRNA_Synth"/>
</dbReference>
<dbReference type="GO" id="GO:0004825">
    <property type="term" value="F:methionine-tRNA ligase activity"/>
    <property type="evidence" value="ECO:0007669"/>
    <property type="project" value="UniProtKB-EC"/>
</dbReference>
<dbReference type="PANTHER" id="PTHR43326:SF1">
    <property type="entry name" value="METHIONINE--TRNA LIGASE, MITOCHONDRIAL"/>
    <property type="match status" value="1"/>
</dbReference>
<dbReference type="PROSITE" id="PS00178">
    <property type="entry name" value="AA_TRNA_LIGASE_I"/>
    <property type="match status" value="1"/>
</dbReference>
<accession>A0A0G0WS31</accession>
<dbReference type="FunFam" id="2.170.220.10:FF:000003">
    <property type="entry name" value="Methionine--tRNA ligase"/>
    <property type="match status" value="1"/>
</dbReference>
<dbReference type="InterPro" id="IPR014729">
    <property type="entry name" value="Rossmann-like_a/b/a_fold"/>
</dbReference>
<reference evidence="13 14" key="1">
    <citation type="journal article" date="2015" name="Nature">
        <title>rRNA introns, odd ribosomes, and small enigmatic genomes across a large radiation of phyla.</title>
        <authorList>
            <person name="Brown C.T."/>
            <person name="Hug L.A."/>
            <person name="Thomas B.C."/>
            <person name="Sharon I."/>
            <person name="Castelle C.J."/>
            <person name="Singh A."/>
            <person name="Wilkins M.J."/>
            <person name="Williams K.H."/>
            <person name="Banfield J.F."/>
        </authorList>
    </citation>
    <scope>NUCLEOTIDE SEQUENCE [LARGE SCALE GENOMIC DNA]</scope>
</reference>
<keyword evidence="6 11" id="KW-0547">Nucleotide-binding</keyword>
<evidence type="ECO:0000256" key="9">
    <source>
        <dbReference type="ARBA" id="ARBA00023146"/>
    </source>
</evidence>
<evidence type="ECO:0000259" key="12">
    <source>
        <dbReference type="Pfam" id="PF09334"/>
    </source>
</evidence>
<evidence type="ECO:0000256" key="2">
    <source>
        <dbReference type="ARBA" id="ARBA00012838"/>
    </source>
</evidence>
<dbReference type="NCBIfam" id="TIGR00398">
    <property type="entry name" value="metG"/>
    <property type="match status" value="1"/>
</dbReference>
<comment type="similarity">
    <text evidence="11">Belongs to the class-I aminoacyl-tRNA synthetase family.</text>
</comment>
<dbReference type="Gene3D" id="2.170.220.10">
    <property type="match status" value="1"/>
</dbReference>
<dbReference type="SUPFAM" id="SSF52374">
    <property type="entry name" value="Nucleotidylyl transferase"/>
    <property type="match status" value="1"/>
</dbReference>
<dbReference type="EMBL" id="LBZV01000002">
    <property type="protein sequence ID" value="KKR78177.1"/>
    <property type="molecule type" value="Genomic_DNA"/>
</dbReference>
<evidence type="ECO:0000256" key="4">
    <source>
        <dbReference type="ARBA" id="ARBA00022490"/>
    </source>
</evidence>
<comment type="caution">
    <text evidence="13">The sequence shown here is derived from an EMBL/GenBank/DDBJ whole genome shotgun (WGS) entry which is preliminary data.</text>
</comment>
<dbReference type="PANTHER" id="PTHR43326">
    <property type="entry name" value="METHIONYL-TRNA SYNTHETASE"/>
    <property type="match status" value="1"/>
</dbReference>
<feature type="domain" description="Methionyl/Leucyl tRNA synthetase" evidence="12">
    <location>
        <begin position="149"/>
        <end position="362"/>
    </location>
</feature>
<keyword evidence="5 11" id="KW-0436">Ligase</keyword>
<dbReference type="InterPro" id="IPR009080">
    <property type="entry name" value="tRNAsynth_Ia_anticodon-bd"/>
</dbReference>
<evidence type="ECO:0000256" key="3">
    <source>
        <dbReference type="ARBA" id="ARBA00018753"/>
    </source>
</evidence>
<keyword evidence="9 11" id="KW-0030">Aminoacyl-tRNA synthetase</keyword>
<dbReference type="InterPro" id="IPR023457">
    <property type="entry name" value="Met-tRNA_synth_2"/>
</dbReference>
<dbReference type="SUPFAM" id="SSF47323">
    <property type="entry name" value="Anticodon-binding domain of a subclass of class I aminoacyl-tRNA synthetases"/>
    <property type="match status" value="1"/>
</dbReference>
<dbReference type="EC" id="6.1.1.10" evidence="2"/>
<evidence type="ECO:0000313" key="13">
    <source>
        <dbReference type="EMBL" id="KKR78177.1"/>
    </source>
</evidence>
<dbReference type="Gene3D" id="1.10.730.10">
    <property type="entry name" value="Isoleucyl-tRNA Synthetase, Domain 1"/>
    <property type="match status" value="1"/>
</dbReference>
<proteinExistence type="inferred from homology"/>
<evidence type="ECO:0000313" key="14">
    <source>
        <dbReference type="Proteomes" id="UP000034292"/>
    </source>
</evidence>
<keyword evidence="4" id="KW-0963">Cytoplasm</keyword>
<dbReference type="CDD" id="cd00814">
    <property type="entry name" value="MetRS_core"/>
    <property type="match status" value="1"/>
</dbReference>
<dbReference type="InterPro" id="IPR033911">
    <property type="entry name" value="MetRS_core"/>
</dbReference>
<evidence type="ECO:0000256" key="11">
    <source>
        <dbReference type="RuleBase" id="RU363039"/>
    </source>
</evidence>
<feature type="domain" description="Methionyl/Leucyl tRNA synthetase" evidence="12">
    <location>
        <begin position="6"/>
        <end position="145"/>
    </location>
</feature>
<evidence type="ECO:0000256" key="6">
    <source>
        <dbReference type="ARBA" id="ARBA00022741"/>
    </source>
</evidence>
<evidence type="ECO:0000256" key="10">
    <source>
        <dbReference type="ARBA" id="ARBA00030904"/>
    </source>
</evidence>
<organism evidence="13 14">
    <name type="scientific">Candidatus Curtissbacteria bacterium GW2011_GWA1_40_9</name>
    <dbReference type="NCBI Taxonomy" id="1618408"/>
    <lineage>
        <taxon>Bacteria</taxon>
        <taxon>Candidatus Curtissiibacteriota</taxon>
    </lineage>
</organism>
<evidence type="ECO:0000256" key="7">
    <source>
        <dbReference type="ARBA" id="ARBA00022840"/>
    </source>
</evidence>
<evidence type="ECO:0000256" key="8">
    <source>
        <dbReference type="ARBA" id="ARBA00022917"/>
    </source>
</evidence>
<evidence type="ECO:0000256" key="1">
    <source>
        <dbReference type="ARBA" id="ARBA00003314"/>
    </source>
</evidence>